<reference evidence="4 5" key="1">
    <citation type="journal article" date="2007" name="PLoS ONE">
        <title>Analysis of the neurotoxin complex genes in Clostridium botulinum A1-A4 and B1 strains: BoNT/A3, /Ba4 and /B1 clusters are located within plasmids.</title>
        <authorList>
            <person name="Smith T.J."/>
            <person name="Hill K.K."/>
            <person name="Foley B.T."/>
            <person name="Detter J.C."/>
            <person name="Munk A.C."/>
            <person name="Bruce D.C."/>
            <person name="Doggett N.A."/>
            <person name="Smith L.A."/>
            <person name="Marks J.D."/>
            <person name="Xie G."/>
            <person name="Brettin T.S."/>
        </authorList>
    </citation>
    <scope>NUCLEOTIDE SEQUENCE [LARGE SCALE GENOMIC DNA]</scope>
    <source>
        <strain evidence="5">Okra / Type B1</strain>
    </source>
</reference>
<dbReference type="PANTHER" id="PTHR30548">
    <property type="entry name" value="2-HYDROXYGLUTARYL-COA DEHYDRATASE, D-COMPONENT-RELATED"/>
    <property type="match status" value="1"/>
</dbReference>
<keyword evidence="3" id="KW-0411">Iron-sulfur</keyword>
<evidence type="ECO:0000256" key="2">
    <source>
        <dbReference type="ARBA" id="ARBA00005806"/>
    </source>
</evidence>
<comment type="similarity">
    <text evidence="2">Belongs to the FldB/FldC dehydratase alpha/beta subunit family.</text>
</comment>
<evidence type="ECO:0000256" key="3">
    <source>
        <dbReference type="ARBA" id="ARBA00023014"/>
    </source>
</evidence>
<dbReference type="Pfam" id="PF06050">
    <property type="entry name" value="HGD-D"/>
    <property type="match status" value="1"/>
</dbReference>
<proteinExistence type="inferred from homology"/>
<sequence length="419" mass="47833">MGDYRKLWTDLGVNLEKHDQLCAVLPELYGSTYLTQENRPDGMNYFNFVVSEVHGLRIQELDEHRKKGGKVVGTFCVFVPEEIIVAAKALSVGLCAGSQFWIEDGEKVLPRNMCPLIKAFMGAKIGGTCPYFQSCDMVIGETTCDGKKKAWEILDEYVPVHVMDLPQMKRDKDFKKWGEEINDLIKKVEEITGNKITVEALKEGIRVTNAKRKALKRLYDLRKYKPSPISGLDCLLITQIAFYDDPKRFTEKVHELCDELEEKIKNSQESNKKRILITGTPMALPNWKLHSIIESLDAEVVVEETCTGTRYFEGEVSEEGETLEELIKNLADRYLNINCACFTPNTGRIDDIIKYTKEYEADGVIDTNLSFCHTYAVEHRDVEAKLKEKNIPIMHIETDYSTEDSGQIKTRVEAFLEMI</sequence>
<dbReference type="HOGENOM" id="CLU_053697_1_1_9"/>
<dbReference type="Gene3D" id="1.20.1270.370">
    <property type="match status" value="1"/>
</dbReference>
<organism evidence="4 5">
    <name type="scientific">Clostridium botulinum (strain Okra / Type B1)</name>
    <dbReference type="NCBI Taxonomy" id="498213"/>
    <lineage>
        <taxon>Bacteria</taxon>
        <taxon>Bacillati</taxon>
        <taxon>Bacillota</taxon>
        <taxon>Clostridia</taxon>
        <taxon>Eubacteriales</taxon>
        <taxon>Clostridiaceae</taxon>
        <taxon>Clostridium</taxon>
    </lineage>
</organism>
<keyword evidence="3" id="KW-0479">Metal-binding</keyword>
<dbReference type="KEGG" id="cbb:CLD_1287"/>
<gene>
    <name evidence="4" type="ordered locus">CLD_1287</name>
</gene>
<dbReference type="RefSeq" id="WP_003405896.1">
    <property type="nucleotide sequence ID" value="NC_010516.1"/>
</dbReference>
<dbReference type="GO" id="GO:0016836">
    <property type="term" value="F:hydro-lyase activity"/>
    <property type="evidence" value="ECO:0007669"/>
    <property type="project" value="UniProtKB-ARBA"/>
</dbReference>
<dbReference type="InterPro" id="IPR047678">
    <property type="entry name" value="YjiM-like"/>
</dbReference>
<dbReference type="AlphaFoldDB" id="B1INF0"/>
<evidence type="ECO:0000256" key="1">
    <source>
        <dbReference type="ARBA" id="ARBA00001966"/>
    </source>
</evidence>
<dbReference type="Proteomes" id="UP000008541">
    <property type="component" value="Chromosome"/>
</dbReference>
<evidence type="ECO:0000313" key="4">
    <source>
        <dbReference type="EMBL" id="ACA46023.1"/>
    </source>
</evidence>
<dbReference type="InterPro" id="IPR010327">
    <property type="entry name" value="FldB/FldC_alpha/beta"/>
</dbReference>
<evidence type="ECO:0000313" key="5">
    <source>
        <dbReference type="Proteomes" id="UP000008541"/>
    </source>
</evidence>
<comment type="cofactor">
    <cofactor evidence="1">
        <name>[4Fe-4S] cluster</name>
        <dbReference type="ChEBI" id="CHEBI:49883"/>
    </cofactor>
</comment>
<dbReference type="Gene3D" id="3.40.50.11900">
    <property type="match status" value="1"/>
</dbReference>
<dbReference type="EMBL" id="CP000939">
    <property type="protein sequence ID" value="ACA46023.1"/>
    <property type="molecule type" value="Genomic_DNA"/>
</dbReference>
<dbReference type="Gene3D" id="3.40.50.11890">
    <property type="match status" value="1"/>
</dbReference>
<name>B1INF0_CLOBK</name>
<accession>B1INF0</accession>
<dbReference type="PANTHER" id="PTHR30548:SF1">
    <property type="entry name" value="DEHYDRATASE SUBUNIT MJ0007-RELATED"/>
    <property type="match status" value="1"/>
</dbReference>
<dbReference type="NCBIfam" id="NF040772">
    <property type="entry name" value="double_cubane"/>
    <property type="match status" value="1"/>
</dbReference>
<keyword evidence="3" id="KW-0408">Iron</keyword>
<protein>
    <submittedName>
        <fullName evidence="4">2-hydroxyglutaryl-CoA dehydratase, D-component</fullName>
    </submittedName>
</protein>
<dbReference type="GO" id="GO:0051536">
    <property type="term" value="F:iron-sulfur cluster binding"/>
    <property type="evidence" value="ECO:0007669"/>
    <property type="project" value="UniProtKB-KW"/>
</dbReference>